<name>A0A396JAU9_MEDTR</name>
<reference evidence="2" key="1">
    <citation type="journal article" date="2018" name="Nat. Plants">
        <title>Whole-genome landscape of Medicago truncatula symbiotic genes.</title>
        <authorList>
            <person name="Pecrix Y."/>
            <person name="Staton S.E."/>
            <person name="Sallet E."/>
            <person name="Lelandais-Briere C."/>
            <person name="Moreau S."/>
            <person name="Carrere S."/>
            <person name="Blein T."/>
            <person name="Jardinaud M.F."/>
            <person name="Latrasse D."/>
            <person name="Zouine M."/>
            <person name="Zahm M."/>
            <person name="Kreplak J."/>
            <person name="Mayjonade B."/>
            <person name="Satge C."/>
            <person name="Perez M."/>
            <person name="Cauet S."/>
            <person name="Marande W."/>
            <person name="Chantry-Darmon C."/>
            <person name="Lopez-Roques C."/>
            <person name="Bouchez O."/>
            <person name="Berard A."/>
            <person name="Debelle F."/>
            <person name="Munos S."/>
            <person name="Bendahmane A."/>
            <person name="Berges H."/>
            <person name="Niebel A."/>
            <person name="Buitink J."/>
            <person name="Frugier F."/>
            <person name="Benhamed M."/>
            <person name="Crespi M."/>
            <person name="Gouzy J."/>
            <person name="Gamas P."/>
        </authorList>
    </citation>
    <scope>NUCLEOTIDE SEQUENCE [LARGE SCALE GENOMIC DNA]</scope>
    <source>
        <strain evidence="2">cv. Jemalong A17</strain>
    </source>
</reference>
<protein>
    <submittedName>
        <fullName evidence="1">Uncharacterized protein</fullName>
    </submittedName>
</protein>
<gene>
    <name evidence="1" type="ORF">MtrunA17_Chr2g0320911</name>
</gene>
<organism evidence="1 2">
    <name type="scientific">Medicago truncatula</name>
    <name type="common">Barrel medic</name>
    <name type="synonym">Medicago tribuloides</name>
    <dbReference type="NCBI Taxonomy" id="3880"/>
    <lineage>
        <taxon>Eukaryota</taxon>
        <taxon>Viridiplantae</taxon>
        <taxon>Streptophyta</taxon>
        <taxon>Embryophyta</taxon>
        <taxon>Tracheophyta</taxon>
        <taxon>Spermatophyta</taxon>
        <taxon>Magnoliopsida</taxon>
        <taxon>eudicotyledons</taxon>
        <taxon>Gunneridae</taxon>
        <taxon>Pentapetalae</taxon>
        <taxon>rosids</taxon>
        <taxon>fabids</taxon>
        <taxon>Fabales</taxon>
        <taxon>Fabaceae</taxon>
        <taxon>Papilionoideae</taxon>
        <taxon>50 kb inversion clade</taxon>
        <taxon>NPAAA clade</taxon>
        <taxon>Hologalegina</taxon>
        <taxon>IRL clade</taxon>
        <taxon>Trifolieae</taxon>
        <taxon>Medicago</taxon>
    </lineage>
</organism>
<dbReference type="Proteomes" id="UP000265566">
    <property type="component" value="Chromosome 2"/>
</dbReference>
<dbReference type="AlphaFoldDB" id="A0A396JAU9"/>
<evidence type="ECO:0000313" key="2">
    <source>
        <dbReference type="Proteomes" id="UP000265566"/>
    </source>
</evidence>
<sequence>MQLNVTLPSGSSCYGVLLQTMDKQFAKNVNHKNQLCMKYGAILKQYIKGSVRNRDR</sequence>
<dbReference type="EMBL" id="PSQE01000002">
    <property type="protein sequence ID" value="RHN75409.1"/>
    <property type="molecule type" value="Genomic_DNA"/>
</dbReference>
<dbReference type="Gramene" id="rna11607">
    <property type="protein sequence ID" value="RHN75409.1"/>
    <property type="gene ID" value="gene11607"/>
</dbReference>
<accession>A0A396JAU9</accession>
<proteinExistence type="predicted"/>
<evidence type="ECO:0000313" key="1">
    <source>
        <dbReference type="EMBL" id="RHN75409.1"/>
    </source>
</evidence>
<comment type="caution">
    <text evidence="1">The sequence shown here is derived from an EMBL/GenBank/DDBJ whole genome shotgun (WGS) entry which is preliminary data.</text>
</comment>